<feature type="transmembrane region" description="Helical" evidence="7">
    <location>
        <begin position="171"/>
        <end position="192"/>
    </location>
</feature>
<dbReference type="Pfam" id="PF13807">
    <property type="entry name" value="GNVR"/>
    <property type="match status" value="1"/>
</dbReference>
<dbReference type="InterPro" id="IPR050445">
    <property type="entry name" value="Bact_polysacc_biosynth/exp"/>
</dbReference>
<evidence type="ECO:0000256" key="3">
    <source>
        <dbReference type="ARBA" id="ARBA00022475"/>
    </source>
</evidence>
<dbReference type="PANTHER" id="PTHR32309:SF13">
    <property type="entry name" value="FERRIC ENTEROBACTIN TRANSPORT PROTEIN FEPE"/>
    <property type="match status" value="1"/>
</dbReference>
<evidence type="ECO:0000256" key="7">
    <source>
        <dbReference type="SAM" id="Phobius"/>
    </source>
</evidence>
<evidence type="ECO:0000256" key="1">
    <source>
        <dbReference type="ARBA" id="ARBA00004651"/>
    </source>
</evidence>
<evidence type="ECO:0000256" key="4">
    <source>
        <dbReference type="ARBA" id="ARBA00022692"/>
    </source>
</evidence>
<organism evidence="10 11">
    <name type="scientific">Clostridium intestinale</name>
    <dbReference type="NCBI Taxonomy" id="36845"/>
    <lineage>
        <taxon>Bacteria</taxon>
        <taxon>Bacillati</taxon>
        <taxon>Bacillota</taxon>
        <taxon>Clostridia</taxon>
        <taxon>Eubacteriales</taxon>
        <taxon>Clostridiaceae</taxon>
        <taxon>Clostridium</taxon>
    </lineage>
</organism>
<keyword evidence="5 7" id="KW-1133">Transmembrane helix</keyword>
<proteinExistence type="inferred from homology"/>
<keyword evidence="4 7" id="KW-0812">Transmembrane</keyword>
<reference evidence="10 11" key="1">
    <citation type="submission" date="2020-07" db="EMBL/GenBank/DDBJ databases">
        <title>Electron transfer.</title>
        <authorList>
            <person name="Huang L."/>
            <person name="Liu X."/>
            <person name="Zhou S."/>
        </authorList>
    </citation>
    <scope>NUCLEOTIDE SEQUENCE [LARGE SCALE GENOMIC DNA]</scope>
    <source>
        <strain evidence="10 11">Lx1</strain>
    </source>
</reference>
<dbReference type="GO" id="GO:0005886">
    <property type="term" value="C:plasma membrane"/>
    <property type="evidence" value="ECO:0007669"/>
    <property type="project" value="UniProtKB-SubCell"/>
</dbReference>
<accession>A0A7D6ZWG5</accession>
<dbReference type="Proteomes" id="UP000512286">
    <property type="component" value="Chromosome"/>
</dbReference>
<keyword evidence="6 7" id="KW-0472">Membrane</keyword>
<evidence type="ECO:0000256" key="5">
    <source>
        <dbReference type="ARBA" id="ARBA00022989"/>
    </source>
</evidence>
<evidence type="ECO:0000256" key="2">
    <source>
        <dbReference type="ARBA" id="ARBA00006683"/>
    </source>
</evidence>
<evidence type="ECO:0000259" key="8">
    <source>
        <dbReference type="Pfam" id="PF02706"/>
    </source>
</evidence>
<dbReference type="EMBL" id="CP059378">
    <property type="protein sequence ID" value="QLY79114.1"/>
    <property type="molecule type" value="Genomic_DNA"/>
</dbReference>
<evidence type="ECO:0000256" key="6">
    <source>
        <dbReference type="ARBA" id="ARBA00023136"/>
    </source>
</evidence>
<dbReference type="PANTHER" id="PTHR32309">
    <property type="entry name" value="TYROSINE-PROTEIN KINASE"/>
    <property type="match status" value="1"/>
</dbReference>
<comment type="similarity">
    <text evidence="2">Belongs to the CpsC/CapA family.</text>
</comment>
<evidence type="ECO:0000313" key="11">
    <source>
        <dbReference type="Proteomes" id="UP000512286"/>
    </source>
</evidence>
<feature type="domain" description="Polysaccharide chain length determinant N-terminal" evidence="8">
    <location>
        <begin position="2"/>
        <end position="93"/>
    </location>
</feature>
<keyword evidence="3" id="KW-1003">Cell membrane</keyword>
<gene>
    <name evidence="10" type="ORF">HZF06_18815</name>
</gene>
<feature type="transmembrane region" description="Helical" evidence="7">
    <location>
        <begin position="14"/>
        <end position="36"/>
    </location>
</feature>
<evidence type="ECO:0000313" key="10">
    <source>
        <dbReference type="EMBL" id="QLY79114.1"/>
    </source>
</evidence>
<dbReference type="Pfam" id="PF02706">
    <property type="entry name" value="Wzz"/>
    <property type="match status" value="1"/>
</dbReference>
<dbReference type="GO" id="GO:0004713">
    <property type="term" value="F:protein tyrosine kinase activity"/>
    <property type="evidence" value="ECO:0007669"/>
    <property type="project" value="TreeGrafter"/>
</dbReference>
<feature type="domain" description="Tyrosine-protein kinase G-rich" evidence="9">
    <location>
        <begin position="141"/>
        <end position="191"/>
    </location>
</feature>
<sequence length="238" mass="26342">MELKEYLHILKKRWLLILSVTLTCVFVSAIVSFFLIKPTYQASISVVIGSNKEESSTNANQTYNDVIMYQKLVKTYSVFVKTRAVAEDTIEKLNSDRSVDSLLGMISASPSSDTDFLTITVKSKDAYEARDVANQVAKSLKDITKDIKKVDNVQLVDDALLPSGPVSPKPLLNIAIALILGLFVSVGMVFLIEYLDNTVKDTDELEKLLEVPVLGAIPLIEDKKKARGGKRDKRSNSI</sequence>
<dbReference type="InterPro" id="IPR003856">
    <property type="entry name" value="LPS_length_determ_N"/>
</dbReference>
<name>A0A7D6ZWG5_9CLOT</name>
<dbReference type="InterPro" id="IPR032807">
    <property type="entry name" value="GNVR"/>
</dbReference>
<dbReference type="KEGG" id="cint:HZF06_18815"/>
<comment type="subcellular location">
    <subcellularLocation>
        <location evidence="1">Cell membrane</location>
        <topology evidence="1">Multi-pass membrane protein</topology>
    </subcellularLocation>
</comment>
<dbReference type="AlphaFoldDB" id="A0A7D6ZWG5"/>
<protein>
    <submittedName>
        <fullName evidence="10">Lipopolysaccharide biosynthesis protein</fullName>
    </submittedName>
</protein>
<dbReference type="RefSeq" id="WP_181601337.1">
    <property type="nucleotide sequence ID" value="NZ_CP059378.1"/>
</dbReference>
<evidence type="ECO:0000259" key="9">
    <source>
        <dbReference type="Pfam" id="PF13807"/>
    </source>
</evidence>